<protein>
    <submittedName>
        <fullName evidence="2">Uncharacterized protein</fullName>
    </submittedName>
</protein>
<evidence type="ECO:0000256" key="1">
    <source>
        <dbReference type="SAM" id="MobiDB-lite"/>
    </source>
</evidence>
<evidence type="ECO:0000313" key="3">
    <source>
        <dbReference type="Proteomes" id="UP001501072"/>
    </source>
</evidence>
<organism evidence="2 3">
    <name type="scientific">Streptomyces thermogriseus</name>
    <dbReference type="NCBI Taxonomy" id="75292"/>
    <lineage>
        <taxon>Bacteria</taxon>
        <taxon>Bacillati</taxon>
        <taxon>Actinomycetota</taxon>
        <taxon>Actinomycetes</taxon>
        <taxon>Kitasatosporales</taxon>
        <taxon>Streptomycetaceae</taxon>
        <taxon>Streptomyces</taxon>
    </lineage>
</organism>
<keyword evidence="3" id="KW-1185">Reference proteome</keyword>
<reference evidence="2 3" key="1">
    <citation type="journal article" date="2019" name="Int. J. Syst. Evol. Microbiol.">
        <title>The Global Catalogue of Microorganisms (GCM) 10K type strain sequencing project: providing services to taxonomists for standard genome sequencing and annotation.</title>
        <authorList>
            <consortium name="The Broad Institute Genomics Platform"/>
            <consortium name="The Broad Institute Genome Sequencing Center for Infectious Disease"/>
            <person name="Wu L."/>
            <person name="Ma J."/>
        </authorList>
    </citation>
    <scope>NUCLEOTIDE SEQUENCE [LARGE SCALE GENOMIC DNA]</scope>
    <source>
        <strain evidence="2 3">JCM 11269</strain>
    </source>
</reference>
<accession>A0ABN1T2X0</accession>
<evidence type="ECO:0000313" key="2">
    <source>
        <dbReference type="EMBL" id="GAA1012892.1"/>
    </source>
</evidence>
<comment type="caution">
    <text evidence="2">The sequence shown here is derived from an EMBL/GenBank/DDBJ whole genome shotgun (WGS) entry which is preliminary data.</text>
</comment>
<sequence length="59" mass="5690">MSRALPKHDGRRVAFLGGAAAVVLSGAVVAGSAPAGTPSGTVPKAPGPWRAPAPSSART</sequence>
<name>A0ABN1T2X0_9ACTN</name>
<dbReference type="EMBL" id="BAAAHU010000041">
    <property type="protein sequence ID" value="GAA1012892.1"/>
    <property type="molecule type" value="Genomic_DNA"/>
</dbReference>
<feature type="region of interest" description="Disordered" evidence="1">
    <location>
        <begin position="32"/>
        <end position="59"/>
    </location>
</feature>
<dbReference type="Proteomes" id="UP001501072">
    <property type="component" value="Unassembled WGS sequence"/>
</dbReference>
<proteinExistence type="predicted"/>
<gene>
    <name evidence="2" type="ORF">GCM10009564_37860</name>
</gene>